<evidence type="ECO:0000256" key="2">
    <source>
        <dbReference type="ARBA" id="ARBA00007362"/>
    </source>
</evidence>
<dbReference type="SUPFAM" id="SSF103481">
    <property type="entry name" value="Multidrug resistance efflux transporter EmrE"/>
    <property type="match status" value="2"/>
</dbReference>
<protein>
    <submittedName>
        <fullName evidence="8">EamA family transporter</fullName>
    </submittedName>
</protein>
<keyword evidence="3 6" id="KW-0812">Transmembrane</keyword>
<dbReference type="Pfam" id="PF00892">
    <property type="entry name" value="EamA"/>
    <property type="match status" value="2"/>
</dbReference>
<keyword evidence="9" id="KW-1185">Reference proteome</keyword>
<dbReference type="InterPro" id="IPR050638">
    <property type="entry name" value="AA-Vitamin_Transporters"/>
</dbReference>
<dbReference type="InterPro" id="IPR000620">
    <property type="entry name" value="EamA_dom"/>
</dbReference>
<evidence type="ECO:0000256" key="4">
    <source>
        <dbReference type="ARBA" id="ARBA00022989"/>
    </source>
</evidence>
<dbReference type="EMBL" id="BAABJP010000008">
    <property type="protein sequence ID" value="GAA5154111.1"/>
    <property type="molecule type" value="Genomic_DNA"/>
</dbReference>
<dbReference type="Proteomes" id="UP001428817">
    <property type="component" value="Unassembled WGS sequence"/>
</dbReference>
<dbReference type="RefSeq" id="WP_185061651.1">
    <property type="nucleotide sequence ID" value="NZ_BAABJP010000008.1"/>
</dbReference>
<feature type="transmembrane region" description="Helical" evidence="6">
    <location>
        <begin position="87"/>
        <end position="108"/>
    </location>
</feature>
<evidence type="ECO:0000256" key="6">
    <source>
        <dbReference type="SAM" id="Phobius"/>
    </source>
</evidence>
<feature type="transmembrane region" description="Helical" evidence="6">
    <location>
        <begin position="210"/>
        <end position="235"/>
    </location>
</feature>
<evidence type="ECO:0000259" key="7">
    <source>
        <dbReference type="Pfam" id="PF00892"/>
    </source>
</evidence>
<evidence type="ECO:0000256" key="3">
    <source>
        <dbReference type="ARBA" id="ARBA00022692"/>
    </source>
</evidence>
<organism evidence="8 9">
    <name type="scientific">Pseudonocardia eucalypti</name>
    <dbReference type="NCBI Taxonomy" id="648755"/>
    <lineage>
        <taxon>Bacteria</taxon>
        <taxon>Bacillati</taxon>
        <taxon>Actinomycetota</taxon>
        <taxon>Actinomycetes</taxon>
        <taxon>Pseudonocardiales</taxon>
        <taxon>Pseudonocardiaceae</taxon>
        <taxon>Pseudonocardia</taxon>
    </lineage>
</organism>
<comment type="caution">
    <text evidence="8">The sequence shown here is derived from an EMBL/GenBank/DDBJ whole genome shotgun (WGS) entry which is preliminary data.</text>
</comment>
<feature type="transmembrane region" description="Helical" evidence="6">
    <location>
        <begin position="59"/>
        <end position="81"/>
    </location>
</feature>
<gene>
    <name evidence="8" type="ORF">GCM10023321_25430</name>
</gene>
<feature type="transmembrane region" description="Helical" evidence="6">
    <location>
        <begin position="33"/>
        <end position="52"/>
    </location>
</feature>
<dbReference type="PANTHER" id="PTHR32322:SF9">
    <property type="entry name" value="AMINO-ACID METABOLITE EFFLUX PUMP-RELATED"/>
    <property type="match status" value="1"/>
</dbReference>
<feature type="transmembrane region" description="Helical" evidence="6">
    <location>
        <begin position="171"/>
        <end position="190"/>
    </location>
</feature>
<dbReference type="Gene3D" id="1.10.3730.20">
    <property type="match status" value="1"/>
</dbReference>
<dbReference type="PANTHER" id="PTHR32322">
    <property type="entry name" value="INNER MEMBRANE TRANSPORTER"/>
    <property type="match status" value="1"/>
</dbReference>
<name>A0ABP9PYC0_9PSEU</name>
<feature type="transmembrane region" description="Helical" evidence="6">
    <location>
        <begin position="120"/>
        <end position="137"/>
    </location>
</feature>
<reference evidence="9" key="1">
    <citation type="journal article" date="2019" name="Int. J. Syst. Evol. Microbiol.">
        <title>The Global Catalogue of Microorganisms (GCM) 10K type strain sequencing project: providing services to taxonomists for standard genome sequencing and annotation.</title>
        <authorList>
            <consortium name="The Broad Institute Genomics Platform"/>
            <consortium name="The Broad Institute Genome Sequencing Center for Infectious Disease"/>
            <person name="Wu L."/>
            <person name="Ma J."/>
        </authorList>
    </citation>
    <scope>NUCLEOTIDE SEQUENCE [LARGE SCALE GENOMIC DNA]</scope>
    <source>
        <strain evidence="9">JCM 18303</strain>
    </source>
</reference>
<keyword evidence="4 6" id="KW-1133">Transmembrane helix</keyword>
<accession>A0ABP9PYC0</accession>
<dbReference type="InterPro" id="IPR037185">
    <property type="entry name" value="EmrE-like"/>
</dbReference>
<evidence type="ECO:0000313" key="9">
    <source>
        <dbReference type="Proteomes" id="UP001428817"/>
    </source>
</evidence>
<keyword evidence="5 6" id="KW-0472">Membrane</keyword>
<sequence>MTVRDKLLALVVVIFWGGNFLAIHVGLEHFPPLLLACLRWLVLAVPTVLFVRPPKGNRWWLFGYGLGVGTAQFAFLFLGMANGLPTGLASLVLQASAPFTVLLGAVLLRERLTWRQSTGVALAVGGLVAIAAARSAVAPMLPLALGLLAALSWAFGNLCSRKAAPEDPMRFMLWMSVVPPVPLFALSWFVEGKAAVVTALDTAFTPSGWAALAALGYVVVFATVVGQGIWTILLARYPAGIVAPYCMLIPVVGIALAMVVLGERPSWVELLAGVVIVAGVLYGTPRVPAVAPTEPAPPMAPATRAP</sequence>
<feature type="transmembrane region" description="Helical" evidence="6">
    <location>
        <begin position="7"/>
        <end position="27"/>
    </location>
</feature>
<proteinExistence type="inferred from homology"/>
<feature type="transmembrane region" description="Helical" evidence="6">
    <location>
        <begin position="267"/>
        <end position="284"/>
    </location>
</feature>
<comment type="similarity">
    <text evidence="2">Belongs to the EamA transporter family.</text>
</comment>
<comment type="subcellular location">
    <subcellularLocation>
        <location evidence="1">Membrane</location>
        <topology evidence="1">Multi-pass membrane protein</topology>
    </subcellularLocation>
</comment>
<feature type="transmembrane region" description="Helical" evidence="6">
    <location>
        <begin position="242"/>
        <end position="261"/>
    </location>
</feature>
<feature type="domain" description="EamA" evidence="7">
    <location>
        <begin position="143"/>
        <end position="281"/>
    </location>
</feature>
<evidence type="ECO:0000313" key="8">
    <source>
        <dbReference type="EMBL" id="GAA5154111.1"/>
    </source>
</evidence>
<feature type="transmembrane region" description="Helical" evidence="6">
    <location>
        <begin position="143"/>
        <end position="159"/>
    </location>
</feature>
<evidence type="ECO:0000256" key="5">
    <source>
        <dbReference type="ARBA" id="ARBA00023136"/>
    </source>
</evidence>
<feature type="domain" description="EamA" evidence="7">
    <location>
        <begin position="7"/>
        <end position="130"/>
    </location>
</feature>
<evidence type="ECO:0000256" key="1">
    <source>
        <dbReference type="ARBA" id="ARBA00004141"/>
    </source>
</evidence>